<dbReference type="GO" id="GO:0046961">
    <property type="term" value="F:proton-transporting ATPase activity, rotational mechanism"/>
    <property type="evidence" value="ECO:0007669"/>
    <property type="project" value="TreeGrafter"/>
</dbReference>
<keyword evidence="2 13" id="KW-0813">Transport</keyword>
<keyword evidence="17" id="KW-1185">Reference proteome</keyword>
<dbReference type="Proteomes" id="UP000281813">
    <property type="component" value="Unassembled WGS sequence"/>
</dbReference>
<comment type="function">
    <text evidence="13">Component of the F(0) channel, it forms part of the peripheral stalk, linking F(1) to F(0).</text>
</comment>
<dbReference type="PANTHER" id="PTHR33445:SF1">
    <property type="entry name" value="ATP SYNTHASE SUBUNIT B"/>
    <property type="match status" value="1"/>
</dbReference>
<evidence type="ECO:0000256" key="2">
    <source>
        <dbReference type="ARBA" id="ARBA00022448"/>
    </source>
</evidence>
<gene>
    <name evidence="13 16" type="primary">atpF</name>
    <name evidence="16" type="ORF">D8M05_10200</name>
</gene>
<dbReference type="PANTHER" id="PTHR33445">
    <property type="entry name" value="ATP SYNTHASE SUBUNIT B', CHLOROPLASTIC"/>
    <property type="match status" value="1"/>
</dbReference>
<keyword evidence="4 13" id="KW-0138">CF(0)</keyword>
<dbReference type="CDD" id="cd06503">
    <property type="entry name" value="ATP-synt_Fo_b"/>
    <property type="match status" value="1"/>
</dbReference>
<proteinExistence type="inferred from homology"/>
<keyword evidence="6 13" id="KW-0375">Hydrogen ion transport</keyword>
<evidence type="ECO:0000256" key="8">
    <source>
        <dbReference type="ARBA" id="ARBA00023065"/>
    </source>
</evidence>
<dbReference type="Gene3D" id="6.10.250.1580">
    <property type="match status" value="1"/>
</dbReference>
<keyword evidence="15" id="KW-0175">Coiled coil</keyword>
<dbReference type="InterPro" id="IPR005864">
    <property type="entry name" value="ATP_synth_F0_bsu_bac"/>
</dbReference>
<dbReference type="GO" id="GO:0016787">
    <property type="term" value="F:hydrolase activity"/>
    <property type="evidence" value="ECO:0007669"/>
    <property type="project" value="UniProtKB-KW"/>
</dbReference>
<accession>A0A494YYS1</accession>
<keyword evidence="9 13" id="KW-0472">Membrane</keyword>
<evidence type="ECO:0000256" key="5">
    <source>
        <dbReference type="ARBA" id="ARBA00022692"/>
    </source>
</evidence>
<dbReference type="InterPro" id="IPR002146">
    <property type="entry name" value="ATP_synth_b/b'su_bac/chlpt"/>
</dbReference>
<evidence type="ECO:0000256" key="12">
    <source>
        <dbReference type="ARBA" id="ARBA00037847"/>
    </source>
</evidence>
<dbReference type="InterPro" id="IPR028987">
    <property type="entry name" value="ATP_synth_B-like_membr_sf"/>
</dbReference>
<protein>
    <recommendedName>
        <fullName evidence="13">ATP synthase subunit b</fullName>
    </recommendedName>
    <alternativeName>
        <fullName evidence="13">ATP synthase F(0) sector subunit b</fullName>
    </alternativeName>
    <alternativeName>
        <fullName evidence="13">ATPase subunit I</fullName>
    </alternativeName>
    <alternativeName>
        <fullName evidence="13">F-type ATPase subunit b</fullName>
        <shortName evidence="13">F-ATPase subunit b</shortName>
    </alternativeName>
</protein>
<dbReference type="RefSeq" id="WP_121131445.1">
    <property type="nucleotide sequence ID" value="NZ_JBHUFK010000065.1"/>
</dbReference>
<comment type="subcellular location">
    <subcellularLocation>
        <location evidence="13">Cell membrane</location>
        <topology evidence="13">Single-pass membrane protein</topology>
    </subcellularLocation>
    <subcellularLocation>
        <location evidence="12">Endomembrane system</location>
        <topology evidence="12">Single-pass membrane protein</topology>
    </subcellularLocation>
</comment>
<evidence type="ECO:0000256" key="15">
    <source>
        <dbReference type="SAM" id="Coils"/>
    </source>
</evidence>
<evidence type="ECO:0000256" key="7">
    <source>
        <dbReference type="ARBA" id="ARBA00022989"/>
    </source>
</evidence>
<comment type="caution">
    <text evidence="16">The sequence shown here is derived from an EMBL/GenBank/DDBJ whole genome shotgun (WGS) entry which is preliminary data.</text>
</comment>
<keyword evidence="5 13" id="KW-0812">Transmembrane</keyword>
<evidence type="ECO:0000256" key="4">
    <source>
        <dbReference type="ARBA" id="ARBA00022547"/>
    </source>
</evidence>
<reference evidence="16 17" key="1">
    <citation type="journal article" date="2015" name="Antonie Van Leeuwenhoek">
        <title>Oceanobacillus bengalensis sp. nov., a bacterium isolated from seawater of the Bay of Bengal.</title>
        <authorList>
            <person name="Yongchang O."/>
            <person name="Xiang W."/>
            <person name="Wang G."/>
        </authorList>
    </citation>
    <scope>NUCLEOTIDE SEQUENCE [LARGE SCALE GENOMIC DNA]</scope>
    <source>
        <strain evidence="16 17">MCCC 1K00260</strain>
    </source>
</reference>
<dbReference type="GO" id="GO:0005886">
    <property type="term" value="C:plasma membrane"/>
    <property type="evidence" value="ECO:0007669"/>
    <property type="project" value="UniProtKB-SubCell"/>
</dbReference>
<evidence type="ECO:0000256" key="14">
    <source>
        <dbReference type="RuleBase" id="RU003848"/>
    </source>
</evidence>
<keyword evidence="16" id="KW-0378">Hydrolase</keyword>
<comment type="subunit">
    <text evidence="13">F-type ATPases have 2 components, F(1) - the catalytic core - and F(0) - the membrane proton channel. F(1) has five subunits: alpha(3), beta(3), gamma(1), delta(1), epsilon(1). F(0) has three main subunits: a(1), b(2) and c(10-14). The alpha and beta chains form an alternating ring which encloses part of the gamma chain. F(1) is attached to F(0) by a central stalk formed by the gamma and epsilon chains, while a peripheral stalk is formed by the delta and b chains.</text>
</comment>
<evidence type="ECO:0000256" key="10">
    <source>
        <dbReference type="ARBA" id="ARBA00023310"/>
    </source>
</evidence>
<dbReference type="AlphaFoldDB" id="A0A494YYS1"/>
<keyword evidence="10 13" id="KW-0066">ATP synthesis</keyword>
<evidence type="ECO:0000256" key="1">
    <source>
        <dbReference type="ARBA" id="ARBA00005513"/>
    </source>
</evidence>
<evidence type="ECO:0000313" key="17">
    <source>
        <dbReference type="Proteomes" id="UP000281813"/>
    </source>
</evidence>
<evidence type="ECO:0000256" key="9">
    <source>
        <dbReference type="ARBA" id="ARBA00023136"/>
    </source>
</evidence>
<comment type="function">
    <text evidence="11 13">F(1)F(0) ATP synthase produces ATP from ADP in the presence of a proton or sodium gradient. F-type ATPases consist of two structural domains, F(1) containing the extramembraneous catalytic core and F(0) containing the membrane proton channel, linked together by a central stalk and a peripheral stalk. During catalysis, ATP synthesis in the catalytic domain of F(1) is coupled via a rotary mechanism of the central stalk subunits to proton translocation.</text>
</comment>
<evidence type="ECO:0000256" key="11">
    <source>
        <dbReference type="ARBA" id="ARBA00025198"/>
    </source>
</evidence>
<dbReference type="EMBL" id="RBZO01000014">
    <property type="protein sequence ID" value="RKQ15361.1"/>
    <property type="molecule type" value="Genomic_DNA"/>
</dbReference>
<keyword evidence="3 13" id="KW-1003">Cell membrane</keyword>
<comment type="similarity">
    <text evidence="1 13 14">Belongs to the ATPase B chain family.</text>
</comment>
<dbReference type="HAMAP" id="MF_01398">
    <property type="entry name" value="ATP_synth_b_bprime"/>
    <property type="match status" value="1"/>
</dbReference>
<feature type="coiled-coil region" evidence="15">
    <location>
        <begin position="59"/>
        <end position="130"/>
    </location>
</feature>
<dbReference type="GO" id="GO:0046933">
    <property type="term" value="F:proton-transporting ATP synthase activity, rotational mechanism"/>
    <property type="evidence" value="ECO:0007669"/>
    <property type="project" value="UniProtKB-UniRule"/>
</dbReference>
<keyword evidence="8 13" id="KW-0406">Ion transport</keyword>
<evidence type="ECO:0000256" key="6">
    <source>
        <dbReference type="ARBA" id="ARBA00022781"/>
    </source>
</evidence>
<organism evidence="16 17">
    <name type="scientific">Oceanobacillus bengalensis</name>
    <dbReference type="NCBI Taxonomy" id="1435466"/>
    <lineage>
        <taxon>Bacteria</taxon>
        <taxon>Bacillati</taxon>
        <taxon>Bacillota</taxon>
        <taxon>Bacilli</taxon>
        <taxon>Bacillales</taxon>
        <taxon>Bacillaceae</taxon>
        <taxon>Oceanobacillus</taxon>
    </lineage>
</organism>
<dbReference type="SUPFAM" id="SSF81573">
    <property type="entry name" value="F1F0 ATP synthase subunit B, membrane domain"/>
    <property type="match status" value="1"/>
</dbReference>
<feature type="transmembrane region" description="Helical" evidence="13">
    <location>
        <begin position="22"/>
        <end position="41"/>
    </location>
</feature>
<evidence type="ECO:0000256" key="3">
    <source>
        <dbReference type="ARBA" id="ARBA00022475"/>
    </source>
</evidence>
<dbReference type="GO" id="GO:0045259">
    <property type="term" value="C:proton-transporting ATP synthase complex"/>
    <property type="evidence" value="ECO:0007669"/>
    <property type="project" value="UniProtKB-KW"/>
</dbReference>
<dbReference type="InterPro" id="IPR050059">
    <property type="entry name" value="ATP_synthase_B_chain"/>
</dbReference>
<dbReference type="Pfam" id="PF00430">
    <property type="entry name" value="ATP-synt_B"/>
    <property type="match status" value="1"/>
</dbReference>
<dbReference type="NCBIfam" id="TIGR01144">
    <property type="entry name" value="ATP_synt_b"/>
    <property type="match status" value="1"/>
</dbReference>
<evidence type="ECO:0000256" key="13">
    <source>
        <dbReference type="HAMAP-Rule" id="MF_01398"/>
    </source>
</evidence>
<evidence type="ECO:0000313" key="16">
    <source>
        <dbReference type="EMBL" id="RKQ15361.1"/>
    </source>
</evidence>
<name>A0A494YYS1_9BACI</name>
<sequence length="175" mass="19436">MQSYVGLMTLSASVGGFRFGDMAVQLIAFIILLILLKKFAWGPLMNMMQKREEYVAGEIEAAEKSRLEAEQASKDAAAELLQVKQEAQKMIENAKNAGVKQEQDIIEAARKEAERIKVQAQADIQNEKEQAIQVLQAQVASLSVLIAGKVIEKEISEKDQEELINTFLKEVGEGR</sequence>
<dbReference type="OrthoDB" id="282095at2"/>
<dbReference type="GO" id="GO:0012505">
    <property type="term" value="C:endomembrane system"/>
    <property type="evidence" value="ECO:0007669"/>
    <property type="project" value="UniProtKB-SubCell"/>
</dbReference>
<keyword evidence="7 13" id="KW-1133">Transmembrane helix</keyword>